<gene>
    <name evidence="3" type="ORF">ACFQ39_04005</name>
</gene>
<organism evidence="3 4">
    <name type="scientific">Namhaeicola litoreus</name>
    <dbReference type="NCBI Taxonomy" id="1052145"/>
    <lineage>
        <taxon>Bacteria</taxon>
        <taxon>Pseudomonadati</taxon>
        <taxon>Bacteroidota</taxon>
        <taxon>Flavobacteriia</taxon>
        <taxon>Flavobacteriales</taxon>
        <taxon>Flavobacteriaceae</taxon>
        <taxon>Namhaeicola</taxon>
    </lineage>
</organism>
<dbReference type="Pfam" id="PF11008">
    <property type="entry name" value="DUF2846"/>
    <property type="match status" value="1"/>
</dbReference>
<evidence type="ECO:0000256" key="1">
    <source>
        <dbReference type="SAM" id="SignalP"/>
    </source>
</evidence>
<protein>
    <submittedName>
        <fullName evidence="3">DUF2846 domain-containing protein</fullName>
    </submittedName>
</protein>
<evidence type="ECO:0000313" key="4">
    <source>
        <dbReference type="Proteomes" id="UP001597201"/>
    </source>
</evidence>
<name>A0ABW3Y1G7_9FLAO</name>
<feature type="signal peptide" evidence="1">
    <location>
        <begin position="1"/>
        <end position="24"/>
    </location>
</feature>
<evidence type="ECO:0000313" key="3">
    <source>
        <dbReference type="EMBL" id="MFD1314770.1"/>
    </source>
</evidence>
<comment type="caution">
    <text evidence="3">The sequence shown here is derived from an EMBL/GenBank/DDBJ whole genome shotgun (WGS) entry which is preliminary data.</text>
</comment>
<feature type="domain" description="DUF2846" evidence="2">
    <location>
        <begin position="35"/>
        <end position="119"/>
    </location>
</feature>
<feature type="chain" id="PRO_5046636560" evidence="1">
    <location>
        <begin position="25"/>
        <end position="151"/>
    </location>
</feature>
<dbReference type="Proteomes" id="UP001597201">
    <property type="component" value="Unassembled WGS sequence"/>
</dbReference>
<dbReference type="EMBL" id="JBHTMY010000002">
    <property type="protein sequence ID" value="MFD1314770.1"/>
    <property type="molecule type" value="Genomic_DNA"/>
</dbReference>
<dbReference type="InterPro" id="IPR022548">
    <property type="entry name" value="DUF2846"/>
</dbReference>
<dbReference type="RefSeq" id="WP_377176693.1">
    <property type="nucleotide sequence ID" value="NZ_JBHTMY010000002.1"/>
</dbReference>
<accession>A0ABW3Y1G7</accession>
<keyword evidence="1" id="KW-0732">Signal</keyword>
<proteinExistence type="predicted"/>
<reference evidence="4" key="1">
    <citation type="journal article" date="2019" name="Int. J. Syst. Evol. Microbiol.">
        <title>The Global Catalogue of Microorganisms (GCM) 10K type strain sequencing project: providing services to taxonomists for standard genome sequencing and annotation.</title>
        <authorList>
            <consortium name="The Broad Institute Genomics Platform"/>
            <consortium name="The Broad Institute Genome Sequencing Center for Infectious Disease"/>
            <person name="Wu L."/>
            <person name="Ma J."/>
        </authorList>
    </citation>
    <scope>NUCLEOTIDE SEQUENCE [LARGE SCALE GENOMIC DNA]</scope>
    <source>
        <strain evidence="4">CCUG 61485</strain>
    </source>
</reference>
<evidence type="ECO:0000259" key="2">
    <source>
        <dbReference type="Pfam" id="PF11008"/>
    </source>
</evidence>
<keyword evidence="4" id="KW-1185">Reference proteome</keyword>
<sequence>MKSKFKKLFVATVIVLMSAIQFMAAQELEENSEDASYGLVYFIRGKGHAGSATAFSAIIDDERVCNLNNRRYSAHQVEPGVHQFKAQFGGKKGKEKAEVAEIEIEAGKTYYIQMSMQMSFWVNDLSAVEITRNTALRLVKDDEIKLDQDCN</sequence>